<protein>
    <recommendedName>
        <fullName evidence="2">Metallo-beta-lactamase domain-containing protein</fullName>
    </recommendedName>
</protein>
<dbReference type="PROSITE" id="PS51257">
    <property type="entry name" value="PROKAR_LIPOPROTEIN"/>
    <property type="match status" value="1"/>
</dbReference>
<feature type="signal peptide" evidence="1">
    <location>
        <begin position="1"/>
        <end position="19"/>
    </location>
</feature>
<accession>A0A679JC20</accession>
<sequence length="408" mass="43804">MTLRWRLVAAALCAGSVAAACTTAPNPYYDASRRHHRPDGFQDNYIAFKPKNFFTDVLLGWQLPSWFKGLPPPPSAPPPVVPPDMAFINANAGPATQPAATFIGHATVLVQVPTANGGLNVLTDPMFGERASPFSFAGPKRFQPPGIALKDLPHIDLVLISHNHYDHLDEGSVKALNAQAGGPPLFVVPLGIAPWLAERGIANAVELDWWDSITLPSSTGTTGTAGALQASQVRIQRNGAGIATDATDAPQVFLVPAQHWSARGLGDRMQTLWGGFALLAPKMHLFYAGDTGYSKDFADIQARLAPRQGSAQGGGFDLALLPVGAYEPRWFMTDQHANPDESVRIHRDLHAKRSLGVHWATFSLTDEALDQPPKDLAAARQAQGVADDAFFTLAIGETRKLPARQAMP</sequence>
<dbReference type="RefSeq" id="WP_339092738.1">
    <property type="nucleotide sequence ID" value="NZ_LR743507.1"/>
</dbReference>
<dbReference type="Pfam" id="PF12706">
    <property type="entry name" value="Lactamase_B_2"/>
    <property type="match status" value="1"/>
</dbReference>
<dbReference type="EMBL" id="LR743507">
    <property type="protein sequence ID" value="CAA2108744.1"/>
    <property type="molecule type" value="Genomic_DNA"/>
</dbReference>
<dbReference type="InterPro" id="IPR001279">
    <property type="entry name" value="Metallo-B-lactamas"/>
</dbReference>
<organism evidence="3">
    <name type="scientific">Variovorax paradoxus</name>
    <dbReference type="NCBI Taxonomy" id="34073"/>
    <lineage>
        <taxon>Bacteria</taxon>
        <taxon>Pseudomonadati</taxon>
        <taxon>Pseudomonadota</taxon>
        <taxon>Betaproteobacteria</taxon>
        <taxon>Burkholderiales</taxon>
        <taxon>Comamonadaceae</taxon>
        <taxon>Variovorax</taxon>
    </lineage>
</organism>
<dbReference type="InterPro" id="IPR036866">
    <property type="entry name" value="RibonucZ/Hydroxyglut_hydro"/>
</dbReference>
<dbReference type="PANTHER" id="PTHR15032:SF4">
    <property type="entry name" value="N-ACYL-PHOSPHATIDYLETHANOLAMINE-HYDROLYZING PHOSPHOLIPASE D"/>
    <property type="match status" value="1"/>
</dbReference>
<reference evidence="3" key="1">
    <citation type="submission" date="2019-12" db="EMBL/GenBank/DDBJ databases">
        <authorList>
            <person name="Cremers G."/>
        </authorList>
    </citation>
    <scope>NUCLEOTIDE SEQUENCE</scope>
    <source>
        <strain evidence="3">Vvax</strain>
    </source>
</reference>
<proteinExistence type="predicted"/>
<name>A0A679JC20_VARPD</name>
<feature type="chain" id="PRO_5025336655" description="Metallo-beta-lactamase domain-containing protein" evidence="1">
    <location>
        <begin position="20"/>
        <end position="408"/>
    </location>
</feature>
<dbReference type="PANTHER" id="PTHR15032">
    <property type="entry name" value="N-ACYL-PHOSPHATIDYLETHANOLAMINE-HYDROLYZING PHOSPHOLIPASE D"/>
    <property type="match status" value="1"/>
</dbReference>
<dbReference type="SUPFAM" id="SSF56281">
    <property type="entry name" value="Metallo-hydrolase/oxidoreductase"/>
    <property type="match status" value="1"/>
</dbReference>
<evidence type="ECO:0000259" key="2">
    <source>
        <dbReference type="Pfam" id="PF12706"/>
    </source>
</evidence>
<dbReference type="Gene3D" id="3.60.15.10">
    <property type="entry name" value="Ribonuclease Z/Hydroxyacylglutathione hydrolase-like"/>
    <property type="match status" value="1"/>
</dbReference>
<feature type="domain" description="Metallo-beta-lactamase" evidence="2">
    <location>
        <begin position="120"/>
        <end position="359"/>
    </location>
</feature>
<evidence type="ECO:0000256" key="1">
    <source>
        <dbReference type="SAM" id="SignalP"/>
    </source>
</evidence>
<dbReference type="GO" id="GO:0005737">
    <property type="term" value="C:cytoplasm"/>
    <property type="evidence" value="ECO:0007669"/>
    <property type="project" value="TreeGrafter"/>
</dbReference>
<evidence type="ECO:0000313" key="3">
    <source>
        <dbReference type="EMBL" id="CAA2108744.1"/>
    </source>
</evidence>
<keyword evidence="1" id="KW-0732">Signal</keyword>
<gene>
    <name evidence="3" type="ORF">VVAX_05248</name>
</gene>
<dbReference type="AlphaFoldDB" id="A0A679JC20"/>